<accession>A0A6S7GYC3</accession>
<reference evidence="1" key="1">
    <citation type="submission" date="2020-04" db="EMBL/GenBank/DDBJ databases">
        <authorList>
            <person name="Alioto T."/>
            <person name="Alioto T."/>
            <person name="Gomez Garrido J."/>
        </authorList>
    </citation>
    <scope>NUCLEOTIDE SEQUENCE</scope>
    <source>
        <strain evidence="1">A484AB</strain>
    </source>
</reference>
<comment type="caution">
    <text evidence="1">The sequence shown here is derived from an EMBL/GenBank/DDBJ whole genome shotgun (WGS) entry which is preliminary data.</text>
</comment>
<dbReference type="Pfam" id="PF13489">
    <property type="entry name" value="Methyltransf_23"/>
    <property type="match status" value="1"/>
</dbReference>
<protein>
    <submittedName>
        <fullName evidence="1">Uncharacterized protein</fullName>
    </submittedName>
</protein>
<dbReference type="EMBL" id="CACRXK020001472">
    <property type="protein sequence ID" value="CAB3989351.1"/>
    <property type="molecule type" value="Genomic_DNA"/>
</dbReference>
<sequence>MASALTGQQDYKCIAEKYSKNNAIQIKLGQQFVSLLELGYGQKVLDMGCGTGELTAYTANQVGFENVFGVDPDPNREVTELKLLFKLRETSVLHNFVFHWLNTHEKEEYLNRAVKCLKPGGRLAIHSADDWPQPIAALLEMAVAVSAMKPAPYFVGRTAVDSMCKELGFKILTSETLFYEYKFASVESFLAWTCATFYIDESKFSSLVEKERLMKFSDKDGSVIGK</sequence>
<keyword evidence="2" id="KW-1185">Reference proteome</keyword>
<dbReference type="CDD" id="cd02440">
    <property type="entry name" value="AdoMet_MTases"/>
    <property type="match status" value="1"/>
</dbReference>
<name>A0A6S7GYC3_PARCT</name>
<proteinExistence type="predicted"/>
<dbReference type="Gene3D" id="3.40.50.150">
    <property type="entry name" value="Vaccinia Virus protein VP39"/>
    <property type="match status" value="2"/>
</dbReference>
<organism evidence="1 2">
    <name type="scientific">Paramuricea clavata</name>
    <name type="common">Red gorgonian</name>
    <name type="synonym">Violescent sea-whip</name>
    <dbReference type="NCBI Taxonomy" id="317549"/>
    <lineage>
        <taxon>Eukaryota</taxon>
        <taxon>Metazoa</taxon>
        <taxon>Cnidaria</taxon>
        <taxon>Anthozoa</taxon>
        <taxon>Octocorallia</taxon>
        <taxon>Malacalcyonacea</taxon>
        <taxon>Plexauridae</taxon>
        <taxon>Paramuricea</taxon>
    </lineage>
</organism>
<dbReference type="PANTHER" id="PTHR43861">
    <property type="entry name" value="TRANS-ACONITATE 2-METHYLTRANSFERASE-RELATED"/>
    <property type="match status" value="1"/>
</dbReference>
<evidence type="ECO:0000313" key="1">
    <source>
        <dbReference type="EMBL" id="CAB3989351.1"/>
    </source>
</evidence>
<dbReference type="SUPFAM" id="SSF53335">
    <property type="entry name" value="S-adenosyl-L-methionine-dependent methyltransferases"/>
    <property type="match status" value="1"/>
</dbReference>
<dbReference type="Proteomes" id="UP001152795">
    <property type="component" value="Unassembled WGS sequence"/>
</dbReference>
<gene>
    <name evidence="1" type="ORF">PACLA_8A076819</name>
</gene>
<dbReference type="AlphaFoldDB" id="A0A6S7GYC3"/>
<evidence type="ECO:0000313" key="2">
    <source>
        <dbReference type="Proteomes" id="UP001152795"/>
    </source>
</evidence>
<dbReference type="InterPro" id="IPR029063">
    <property type="entry name" value="SAM-dependent_MTases_sf"/>
</dbReference>
<dbReference type="OrthoDB" id="66144at2759"/>